<feature type="compositionally biased region" description="Low complexity" evidence="1">
    <location>
        <begin position="238"/>
        <end position="274"/>
    </location>
</feature>
<evidence type="ECO:0000313" key="4">
    <source>
        <dbReference type="EMBL" id="HJA79279.1"/>
    </source>
</evidence>
<reference evidence="4" key="2">
    <citation type="submission" date="2021-04" db="EMBL/GenBank/DDBJ databases">
        <authorList>
            <person name="Gilroy R."/>
        </authorList>
    </citation>
    <scope>NUCLEOTIDE SEQUENCE</scope>
    <source>
        <strain evidence="4">5032</strain>
    </source>
</reference>
<evidence type="ECO:0000256" key="1">
    <source>
        <dbReference type="SAM" id="MobiDB-lite"/>
    </source>
</evidence>
<comment type="caution">
    <text evidence="4">The sequence shown here is derived from an EMBL/GenBank/DDBJ whole genome shotgun (WGS) entry which is preliminary data.</text>
</comment>
<accession>A0A9D2HP16</accession>
<proteinExistence type="predicted"/>
<dbReference type="NCBIfam" id="TIGR02098">
    <property type="entry name" value="MJ0042_CXXC"/>
    <property type="match status" value="1"/>
</dbReference>
<dbReference type="EMBL" id="DWZD01000040">
    <property type="protein sequence ID" value="HJA79279.1"/>
    <property type="molecule type" value="Genomic_DNA"/>
</dbReference>
<dbReference type="Pfam" id="PF11906">
    <property type="entry name" value="DUF3426"/>
    <property type="match status" value="1"/>
</dbReference>
<evidence type="ECO:0000313" key="5">
    <source>
        <dbReference type="Proteomes" id="UP000823821"/>
    </source>
</evidence>
<keyword evidence="2" id="KW-0472">Membrane</keyword>
<gene>
    <name evidence="4" type="ORF">H9784_06910</name>
</gene>
<name>A0A9D2HP16_9BACT</name>
<reference evidence="4" key="1">
    <citation type="journal article" date="2021" name="PeerJ">
        <title>Extensive microbial diversity within the chicken gut microbiome revealed by metagenomics and culture.</title>
        <authorList>
            <person name="Gilroy R."/>
            <person name="Ravi A."/>
            <person name="Getino M."/>
            <person name="Pursley I."/>
            <person name="Horton D.L."/>
            <person name="Alikhan N.F."/>
            <person name="Baker D."/>
            <person name="Gharbi K."/>
            <person name="Hall N."/>
            <person name="Watson M."/>
            <person name="Adriaenssens E.M."/>
            <person name="Foster-Nyarko E."/>
            <person name="Jarju S."/>
            <person name="Secka A."/>
            <person name="Antonio M."/>
            <person name="Oren A."/>
            <person name="Chaudhuri R.R."/>
            <person name="La Ragione R."/>
            <person name="Hildebrand F."/>
            <person name="Pallen M.J."/>
        </authorList>
    </citation>
    <scope>NUCLEOTIDE SEQUENCE</scope>
    <source>
        <strain evidence="4">5032</strain>
    </source>
</reference>
<feature type="transmembrane region" description="Helical" evidence="2">
    <location>
        <begin position="68"/>
        <end position="89"/>
    </location>
</feature>
<keyword evidence="2" id="KW-1133">Transmembrane helix</keyword>
<dbReference type="Pfam" id="PF13717">
    <property type="entry name" value="Zn_ribbon_4"/>
    <property type="match status" value="1"/>
</dbReference>
<evidence type="ECO:0000259" key="3">
    <source>
        <dbReference type="Pfam" id="PF13717"/>
    </source>
</evidence>
<dbReference type="Proteomes" id="UP000823821">
    <property type="component" value="Unassembled WGS sequence"/>
</dbReference>
<dbReference type="InterPro" id="IPR021834">
    <property type="entry name" value="DUF3426"/>
</dbReference>
<dbReference type="InterPro" id="IPR011723">
    <property type="entry name" value="Znf/thioredoxin_put"/>
</dbReference>
<feature type="domain" description="Zinc finger/thioredoxin putative" evidence="3">
    <location>
        <begin position="1"/>
        <end position="34"/>
    </location>
</feature>
<evidence type="ECO:0000256" key="2">
    <source>
        <dbReference type="SAM" id="Phobius"/>
    </source>
</evidence>
<keyword evidence="2" id="KW-0812">Transmembrane</keyword>
<protein>
    <submittedName>
        <fullName evidence="4">Zinc-ribbon domain-containing protein</fullName>
    </submittedName>
</protein>
<organism evidence="4 5">
    <name type="scientific">Candidatus Desulfovibrio intestinavium</name>
    <dbReference type="NCBI Taxonomy" id="2838534"/>
    <lineage>
        <taxon>Bacteria</taxon>
        <taxon>Pseudomonadati</taxon>
        <taxon>Thermodesulfobacteriota</taxon>
        <taxon>Desulfovibrionia</taxon>
        <taxon>Desulfovibrionales</taxon>
        <taxon>Desulfovibrionaceae</taxon>
        <taxon>Desulfovibrio</taxon>
    </lineage>
</organism>
<sequence length="274" mass="29532">MEIQCPHCHSRFNLPDKFAKAGAKLRCSVCKNVFALQLPEQKGATEAPPKKVPAKAAAPRKEKKGSSILLWIGLLIFLGLLGGSGYWYYIQFPSGDKKASLSDDELARRVSMLTMRNVRQFFVSNEKVGEVCVIVGDVRNEFPQPKALIRVEAGIYDANKKPLVVKQQLAGAKLSPFQLQVLGEQEMESFLQSSPDIYIRNGNVPPGGEVPFMVLFYVPSGKVAEFGVRIVGVEDATPQPGMPAAPAAPAAPAQQAPAQVPGAQQAPPSVPAVQ</sequence>
<feature type="region of interest" description="Disordered" evidence="1">
    <location>
        <begin position="237"/>
        <end position="274"/>
    </location>
</feature>
<dbReference type="AlphaFoldDB" id="A0A9D2HP16"/>